<dbReference type="PIRSF" id="PIRSF030471">
    <property type="entry name" value="STR_Vng0742h_prd"/>
    <property type="match status" value="1"/>
</dbReference>
<gene>
    <name evidence="2" type="ORF">SAMN04487945_2011</name>
</gene>
<name>A0A1I0PWA1_9EURY</name>
<dbReference type="Pfam" id="PF10069">
    <property type="entry name" value="DICT"/>
    <property type="match status" value="1"/>
</dbReference>
<evidence type="ECO:0000313" key="3">
    <source>
        <dbReference type="Proteomes" id="UP000198518"/>
    </source>
</evidence>
<dbReference type="STRING" id="355548.SAMN04487945_2011"/>
<dbReference type="InterPro" id="IPR019278">
    <property type="entry name" value="DICT_dom"/>
</dbReference>
<sequence length="230" mass="25251">MSPGGVIEAAIERRKTLVHYAPDPGDLSERFVARNVDVTFRELPPGGPGPFVTVREDDDFQGAVSVESLEVLLAPPHASAFDHDDVSPTYGALLELLDDTVFASLSRRQLLATTREFEDRAWRAGDGLLHVGFQTTEALEPQRALYRRLAAETDLDVHVHFTGDSVDLDDITVHEDSECAADYWFVAFDGPDDSQCALVAEQRDENDYEGAWTYDPDLVAGVLEDVTAGA</sequence>
<organism evidence="2 3">
    <name type="scientific">Halobacterium jilantaiense</name>
    <dbReference type="NCBI Taxonomy" id="355548"/>
    <lineage>
        <taxon>Archaea</taxon>
        <taxon>Methanobacteriati</taxon>
        <taxon>Methanobacteriota</taxon>
        <taxon>Stenosarchaea group</taxon>
        <taxon>Halobacteria</taxon>
        <taxon>Halobacteriales</taxon>
        <taxon>Halobacteriaceae</taxon>
        <taxon>Halobacterium</taxon>
    </lineage>
</organism>
<dbReference type="EMBL" id="FOJA01000001">
    <property type="protein sequence ID" value="SEW18562.1"/>
    <property type="molecule type" value="Genomic_DNA"/>
</dbReference>
<protein>
    <submittedName>
        <fullName evidence="2">Diguanylate Cyclase and Two-component system sensory domain-containing protein</fullName>
    </submittedName>
</protein>
<dbReference type="InterPro" id="IPR016954">
    <property type="entry name" value="Uncharacterised_Vng0742h"/>
</dbReference>
<evidence type="ECO:0000313" key="2">
    <source>
        <dbReference type="EMBL" id="SEW18562.1"/>
    </source>
</evidence>
<dbReference type="Proteomes" id="UP000198518">
    <property type="component" value="Unassembled WGS sequence"/>
</dbReference>
<proteinExistence type="predicted"/>
<reference evidence="2 3" key="1">
    <citation type="submission" date="2016-10" db="EMBL/GenBank/DDBJ databases">
        <authorList>
            <person name="de Groot N.N."/>
        </authorList>
    </citation>
    <scope>NUCLEOTIDE SEQUENCE [LARGE SCALE GENOMIC DNA]</scope>
    <source>
        <strain evidence="2 3">CGMCC 1.5337</strain>
    </source>
</reference>
<dbReference type="OrthoDB" id="198447at2157"/>
<keyword evidence="3" id="KW-1185">Reference proteome</keyword>
<accession>A0A1I0PWA1</accession>
<evidence type="ECO:0000259" key="1">
    <source>
        <dbReference type="Pfam" id="PF10069"/>
    </source>
</evidence>
<dbReference type="RefSeq" id="WP_089669258.1">
    <property type="nucleotide sequence ID" value="NZ_FOJA01000001.1"/>
</dbReference>
<feature type="domain" description="DICT" evidence="1">
    <location>
        <begin position="102"/>
        <end position="202"/>
    </location>
</feature>
<dbReference type="AlphaFoldDB" id="A0A1I0PWA1"/>